<dbReference type="Proteomes" id="UP000245884">
    <property type="component" value="Unassembled WGS sequence"/>
</dbReference>
<proteinExistence type="inferred from homology"/>
<evidence type="ECO:0000256" key="2">
    <source>
        <dbReference type="ARBA" id="ARBA00022763"/>
    </source>
</evidence>
<evidence type="ECO:0000256" key="1">
    <source>
        <dbReference type="ARBA" id="ARBA00010817"/>
    </source>
</evidence>
<dbReference type="PANTHER" id="PTHR43003:SF5">
    <property type="entry name" value="DNA-3-METHYLADENINE GLYCOSYLASE"/>
    <property type="match status" value="1"/>
</dbReference>
<dbReference type="GO" id="GO:0032131">
    <property type="term" value="F:alkylated DNA binding"/>
    <property type="evidence" value="ECO:0007669"/>
    <property type="project" value="TreeGrafter"/>
</dbReference>
<dbReference type="Gene3D" id="1.10.1670.40">
    <property type="match status" value="2"/>
</dbReference>
<accession>A0A316UHK1</accession>
<dbReference type="GO" id="GO:0008725">
    <property type="term" value="F:DNA-3-methyladenine glycosylase activity"/>
    <property type="evidence" value="ECO:0007669"/>
    <property type="project" value="TreeGrafter"/>
</dbReference>
<protein>
    <submittedName>
        <fullName evidence="6">DNA glycosylase</fullName>
    </submittedName>
</protein>
<dbReference type="Gene3D" id="1.10.340.30">
    <property type="entry name" value="Hypothetical protein, domain 2"/>
    <property type="match status" value="1"/>
</dbReference>
<name>A0A316UHK1_9BASI</name>
<dbReference type="AlphaFoldDB" id="A0A316UHK1"/>
<dbReference type="GO" id="GO:0005634">
    <property type="term" value="C:nucleus"/>
    <property type="evidence" value="ECO:0007669"/>
    <property type="project" value="TreeGrafter"/>
</dbReference>
<sequence>PASTSPAKKARKTKTKSEPSEPDVELPLLSEEEIARCTTIAMPSLPFDLAHGKEHLVAADVRFKRLVERIPLKVFEEISGEGGKELNLFRTLVTSILGQQVSWLAARAILYKFTRLWFPELPEKPDFKTLPRDALPFPTPLQVRSASESTLRSAGLSGQKVRYVSDIACRFSDGRLDVRSLVAMRDEEDVVRTLVAIKGVGVWTAQMLLIFALRRPDVLPVGDLGVQKGMVLLWASGREGPAIKSAKALPEEEEKVVQAVQEGEAPIDGGEDLAALPTLDEHSQEPSKTPTVPALPASSGLTSAQLNARKNGTKTKGNVYLSAAEMESLAETWRPYRSLASVYMWALVDA</sequence>
<dbReference type="CDD" id="cd00056">
    <property type="entry name" value="ENDO3c"/>
    <property type="match status" value="1"/>
</dbReference>
<dbReference type="RefSeq" id="XP_025359292.1">
    <property type="nucleotide sequence ID" value="XM_025504142.1"/>
</dbReference>
<dbReference type="SUPFAM" id="SSF48150">
    <property type="entry name" value="DNA-glycosylase"/>
    <property type="match status" value="1"/>
</dbReference>
<feature type="non-terminal residue" evidence="6">
    <location>
        <position position="350"/>
    </location>
</feature>
<dbReference type="InterPro" id="IPR051912">
    <property type="entry name" value="Alkylbase_DNA_Glycosylase/TA"/>
</dbReference>
<organism evidence="6 7">
    <name type="scientific">Jaminaea rosea</name>
    <dbReference type="NCBI Taxonomy" id="1569628"/>
    <lineage>
        <taxon>Eukaryota</taxon>
        <taxon>Fungi</taxon>
        <taxon>Dikarya</taxon>
        <taxon>Basidiomycota</taxon>
        <taxon>Ustilaginomycotina</taxon>
        <taxon>Exobasidiomycetes</taxon>
        <taxon>Microstromatales</taxon>
        <taxon>Microstromatales incertae sedis</taxon>
        <taxon>Jaminaea</taxon>
    </lineage>
</organism>
<dbReference type="SMART" id="SM00478">
    <property type="entry name" value="ENDO3c"/>
    <property type="match status" value="1"/>
</dbReference>
<dbReference type="STRING" id="1569628.A0A316UHK1"/>
<feature type="region of interest" description="Disordered" evidence="4">
    <location>
        <begin position="1"/>
        <end position="25"/>
    </location>
</feature>
<feature type="domain" description="HhH-GPD" evidence="5">
    <location>
        <begin position="97"/>
        <end position="265"/>
    </location>
</feature>
<evidence type="ECO:0000313" key="7">
    <source>
        <dbReference type="Proteomes" id="UP000245884"/>
    </source>
</evidence>
<evidence type="ECO:0000256" key="3">
    <source>
        <dbReference type="ARBA" id="ARBA00023204"/>
    </source>
</evidence>
<dbReference type="GeneID" id="37025965"/>
<dbReference type="PANTHER" id="PTHR43003">
    <property type="entry name" value="DNA-3-METHYLADENINE GLYCOSYLASE"/>
    <property type="match status" value="1"/>
</dbReference>
<dbReference type="GO" id="GO:0032993">
    <property type="term" value="C:protein-DNA complex"/>
    <property type="evidence" value="ECO:0007669"/>
    <property type="project" value="TreeGrafter"/>
</dbReference>
<feature type="non-terminal residue" evidence="6">
    <location>
        <position position="1"/>
    </location>
</feature>
<dbReference type="FunFam" id="1.10.340.30:FF:000004">
    <property type="entry name" value="DNA-3-methyladenine glycosylase II"/>
    <property type="match status" value="1"/>
</dbReference>
<gene>
    <name evidence="6" type="ORF">BDZ90DRAFT_212417</name>
</gene>
<keyword evidence="2" id="KW-0227">DNA damage</keyword>
<dbReference type="OrthoDB" id="415889at2759"/>
<evidence type="ECO:0000256" key="4">
    <source>
        <dbReference type="SAM" id="MobiDB-lite"/>
    </source>
</evidence>
<reference evidence="6 7" key="1">
    <citation type="journal article" date="2018" name="Mol. Biol. Evol.">
        <title>Broad Genomic Sampling Reveals a Smut Pathogenic Ancestry of the Fungal Clade Ustilaginomycotina.</title>
        <authorList>
            <person name="Kijpornyongpan T."/>
            <person name="Mondo S.J."/>
            <person name="Barry K."/>
            <person name="Sandor L."/>
            <person name="Lee J."/>
            <person name="Lipzen A."/>
            <person name="Pangilinan J."/>
            <person name="LaButti K."/>
            <person name="Hainaut M."/>
            <person name="Henrissat B."/>
            <person name="Grigoriev I.V."/>
            <person name="Spatafora J.W."/>
            <person name="Aime M.C."/>
        </authorList>
    </citation>
    <scope>NUCLEOTIDE SEQUENCE [LARGE SCALE GENOMIC DNA]</scope>
    <source>
        <strain evidence="6 7">MCA 5214</strain>
    </source>
</reference>
<dbReference type="InterPro" id="IPR003265">
    <property type="entry name" value="HhH-GPD_domain"/>
</dbReference>
<dbReference type="EMBL" id="KZ819679">
    <property type="protein sequence ID" value="PWN24680.1"/>
    <property type="molecule type" value="Genomic_DNA"/>
</dbReference>
<dbReference type="InterPro" id="IPR011257">
    <property type="entry name" value="DNA_glycosylase"/>
</dbReference>
<dbReference type="Pfam" id="PF00730">
    <property type="entry name" value="HhH-GPD"/>
    <property type="match status" value="1"/>
</dbReference>
<dbReference type="GO" id="GO:0006285">
    <property type="term" value="P:base-excision repair, AP site formation"/>
    <property type="evidence" value="ECO:0007669"/>
    <property type="project" value="TreeGrafter"/>
</dbReference>
<keyword evidence="3" id="KW-0234">DNA repair</keyword>
<keyword evidence="7" id="KW-1185">Reference proteome</keyword>
<dbReference type="GO" id="GO:0043916">
    <property type="term" value="F:DNA-7-methylguanine glycosylase activity"/>
    <property type="evidence" value="ECO:0007669"/>
    <property type="project" value="TreeGrafter"/>
</dbReference>
<evidence type="ECO:0000313" key="6">
    <source>
        <dbReference type="EMBL" id="PWN24680.1"/>
    </source>
</evidence>
<dbReference type="GO" id="GO:0006307">
    <property type="term" value="P:DNA alkylation repair"/>
    <property type="evidence" value="ECO:0007669"/>
    <property type="project" value="TreeGrafter"/>
</dbReference>
<evidence type="ECO:0000259" key="5">
    <source>
        <dbReference type="SMART" id="SM00478"/>
    </source>
</evidence>
<comment type="similarity">
    <text evidence="1">Belongs to the alkylbase DNA glycosidase AlkA family.</text>
</comment>